<reference evidence="2 3" key="1">
    <citation type="journal article" date="2011" name="PLoS Genet.">
        <title>Finished genome of the fungal wheat pathogen Mycosphaerella graminicola reveals dispensome structure, chromosome plasticity, and stealth pathogenesis.</title>
        <authorList>
            <person name="Goodwin S.B."/>
            <person name="Ben M'barek S."/>
            <person name="Dhillon B."/>
            <person name="Wittenberg A.H.J."/>
            <person name="Crane C.F."/>
            <person name="Hane J.K."/>
            <person name="Foster A.J."/>
            <person name="Van der Lee T.A.J."/>
            <person name="Grimwood J."/>
            <person name="Aerts A."/>
            <person name="Antoniw J."/>
            <person name="Bailey A."/>
            <person name="Bluhm B."/>
            <person name="Bowler J."/>
            <person name="Bristow J."/>
            <person name="van der Burgt A."/>
            <person name="Canto-Canche B."/>
            <person name="Churchill A.C.L."/>
            <person name="Conde-Ferraez L."/>
            <person name="Cools H.J."/>
            <person name="Coutinho P.M."/>
            <person name="Csukai M."/>
            <person name="Dehal P."/>
            <person name="De Wit P."/>
            <person name="Donzelli B."/>
            <person name="van de Geest H.C."/>
            <person name="van Ham R.C.H.J."/>
            <person name="Hammond-Kosack K.E."/>
            <person name="Henrissat B."/>
            <person name="Kilian A."/>
            <person name="Kobayashi A.K."/>
            <person name="Koopmann E."/>
            <person name="Kourmpetis Y."/>
            <person name="Kuzniar A."/>
            <person name="Lindquist E."/>
            <person name="Lombard V."/>
            <person name="Maliepaard C."/>
            <person name="Martins N."/>
            <person name="Mehrabi R."/>
            <person name="Nap J.P.H."/>
            <person name="Ponomarenko A."/>
            <person name="Rudd J.J."/>
            <person name="Salamov A."/>
            <person name="Schmutz J."/>
            <person name="Schouten H.J."/>
            <person name="Shapiro H."/>
            <person name="Stergiopoulos I."/>
            <person name="Torriani S.F.F."/>
            <person name="Tu H."/>
            <person name="de Vries R.P."/>
            <person name="Waalwijk C."/>
            <person name="Ware S.B."/>
            <person name="Wiebenga A."/>
            <person name="Zwiers L.-H."/>
            <person name="Oliver R.P."/>
            <person name="Grigoriev I.V."/>
            <person name="Kema G.H.J."/>
        </authorList>
    </citation>
    <scope>NUCLEOTIDE SEQUENCE [LARGE SCALE GENOMIC DNA]</scope>
    <source>
        <strain evidence="3">CBS 115943 / IPO323</strain>
    </source>
</reference>
<dbReference type="VEuPathDB" id="FungiDB:ZTRI_5.847"/>
<evidence type="ECO:0000313" key="3">
    <source>
        <dbReference type="Proteomes" id="UP000008062"/>
    </source>
</evidence>
<accession>F9XBJ9</accession>
<name>F9XBJ9_ZYMTI</name>
<protein>
    <submittedName>
        <fullName evidence="2">Uncharacterized protein</fullName>
    </submittedName>
</protein>
<gene>
    <name evidence="2" type="ORF">MYCGRDRAFT_93594</name>
</gene>
<dbReference type="KEGG" id="ztr:MYCGRDRAFT_93594"/>
<evidence type="ECO:0000313" key="2">
    <source>
        <dbReference type="EMBL" id="EGP87386.1"/>
    </source>
</evidence>
<keyword evidence="3" id="KW-1185">Reference proteome</keyword>
<dbReference type="InParanoid" id="F9XBJ9"/>
<dbReference type="GeneID" id="13394188"/>
<dbReference type="Proteomes" id="UP000008062">
    <property type="component" value="Chromosome 5"/>
</dbReference>
<feature type="region of interest" description="Disordered" evidence="1">
    <location>
        <begin position="36"/>
        <end position="55"/>
    </location>
</feature>
<dbReference type="OrthoDB" id="10361409at2759"/>
<dbReference type="AlphaFoldDB" id="F9XBJ9"/>
<dbReference type="RefSeq" id="XP_003852410.1">
    <property type="nucleotide sequence ID" value="XM_003852362.1"/>
</dbReference>
<sequence length="288" mass="32971">MASDSAPPSKVFLGIGDDYNDWRSKIFYVVKSRSPRNSRTHGYESALTDHQRGQSSSRQRSFQAAIIIHSHVSIDILERVPDNDRMDAPRLLAHLKTTCKAYDFMAHTAEIRSLIYSFLPGFPSDKKIIRAADMLYLGSKKHDRLKGRRNVMPAVAQVCTIMRIETSRAIFRNRVFSFQFGRAAPAHLIHSTFKTWISQVAQHHYHHIGGYRLLFNFNMHPIIITLTAGADNKIHLEKKKPNRYHPGRKEWSAKLNKKVLQANKKSAATGGEALRQMILDNAEMWTTY</sequence>
<dbReference type="HOGENOM" id="CLU_967120_0_0_1"/>
<evidence type="ECO:0000256" key="1">
    <source>
        <dbReference type="SAM" id="MobiDB-lite"/>
    </source>
</evidence>
<dbReference type="EMBL" id="CM001200">
    <property type="protein sequence ID" value="EGP87386.1"/>
    <property type="molecule type" value="Genomic_DNA"/>
</dbReference>
<organism evidence="2 3">
    <name type="scientific">Zymoseptoria tritici (strain CBS 115943 / IPO323)</name>
    <name type="common">Speckled leaf blotch fungus</name>
    <name type="synonym">Septoria tritici</name>
    <dbReference type="NCBI Taxonomy" id="336722"/>
    <lineage>
        <taxon>Eukaryota</taxon>
        <taxon>Fungi</taxon>
        <taxon>Dikarya</taxon>
        <taxon>Ascomycota</taxon>
        <taxon>Pezizomycotina</taxon>
        <taxon>Dothideomycetes</taxon>
        <taxon>Dothideomycetidae</taxon>
        <taxon>Mycosphaerellales</taxon>
        <taxon>Mycosphaerellaceae</taxon>
        <taxon>Zymoseptoria</taxon>
    </lineage>
</organism>
<proteinExistence type="predicted"/>